<evidence type="ECO:0000313" key="6">
    <source>
        <dbReference type="EMBL" id="KUR73502.1"/>
    </source>
</evidence>
<feature type="transmembrane region" description="Helical" evidence="4">
    <location>
        <begin position="110"/>
        <end position="128"/>
    </location>
</feature>
<dbReference type="Pfam" id="PF12833">
    <property type="entry name" value="HTH_18"/>
    <property type="match status" value="1"/>
</dbReference>
<dbReference type="PROSITE" id="PS00041">
    <property type="entry name" value="HTH_ARAC_FAMILY_1"/>
    <property type="match status" value="1"/>
</dbReference>
<name>A0A124JWN2_9SPHN</name>
<evidence type="ECO:0000256" key="4">
    <source>
        <dbReference type="SAM" id="Phobius"/>
    </source>
</evidence>
<dbReference type="PRINTS" id="PR00032">
    <property type="entry name" value="HTHARAC"/>
</dbReference>
<feature type="domain" description="HTH araC/xylS-type" evidence="5">
    <location>
        <begin position="250"/>
        <end position="358"/>
    </location>
</feature>
<dbReference type="STRING" id="1117702.AQZ52_00525"/>
<gene>
    <name evidence="6" type="ORF">AQZ52_00525</name>
</gene>
<feature type="transmembrane region" description="Helical" evidence="4">
    <location>
        <begin position="202"/>
        <end position="225"/>
    </location>
</feature>
<keyword evidence="4" id="KW-0812">Transmembrane</keyword>
<dbReference type="InterPro" id="IPR018062">
    <property type="entry name" value="HTH_AraC-typ_CS"/>
</dbReference>
<evidence type="ECO:0000313" key="7">
    <source>
        <dbReference type="Proteomes" id="UP000058012"/>
    </source>
</evidence>
<protein>
    <recommendedName>
        <fullName evidence="5">HTH araC/xylS-type domain-containing protein</fullName>
    </recommendedName>
</protein>
<feature type="transmembrane region" description="Helical" evidence="4">
    <location>
        <begin position="79"/>
        <end position="98"/>
    </location>
</feature>
<dbReference type="SUPFAM" id="SSF46689">
    <property type="entry name" value="Homeodomain-like"/>
    <property type="match status" value="1"/>
</dbReference>
<keyword evidence="2" id="KW-0238">DNA-binding</keyword>
<dbReference type="GO" id="GO:0043565">
    <property type="term" value="F:sequence-specific DNA binding"/>
    <property type="evidence" value="ECO:0007669"/>
    <property type="project" value="InterPro"/>
</dbReference>
<sequence length="366" mass="39761">MDLGAGARHNRTCMESLDTASIDTALRLIGIGQLVLVALVIWRSAADVVVRRVTVALLVGVIGYLINSGPQFPALAMPLRLAVVLASNLAPLFLWLFAHVVFDRAVDRRVGLAALGLIVASVMVYVLRRWCEPLIPLADAVGHLTAALLVIHAMVIALNEREDDLVEQRRRFRVAFVLVIAVLAIGVLASEAWFGFGHEPAWMLASQSVIIALAILGIGIAMLTADPALLAPPRGTGTLNAGDDWSPSERVLREKLETTMAQRVWLEPGLTIGSLAERLDVPEHRLRALINRRLGHRNFSAFLNAHRIAEAKAVLADPARVDLPVLTIAMDLGYGSLAPFNRAFRESVGQTPTEFRRSAFAEPEKG</sequence>
<dbReference type="GO" id="GO:0003700">
    <property type="term" value="F:DNA-binding transcription factor activity"/>
    <property type="evidence" value="ECO:0007669"/>
    <property type="project" value="InterPro"/>
</dbReference>
<keyword evidence="3" id="KW-0804">Transcription</keyword>
<evidence type="ECO:0000256" key="3">
    <source>
        <dbReference type="ARBA" id="ARBA00023163"/>
    </source>
</evidence>
<proteinExistence type="predicted"/>
<dbReference type="PANTHER" id="PTHR43280:SF29">
    <property type="entry name" value="ARAC-FAMILY TRANSCRIPTIONAL REGULATOR"/>
    <property type="match status" value="1"/>
</dbReference>
<evidence type="ECO:0000256" key="1">
    <source>
        <dbReference type="ARBA" id="ARBA00023015"/>
    </source>
</evidence>
<keyword evidence="1" id="KW-0805">Transcription regulation</keyword>
<feature type="transmembrane region" description="Helical" evidence="4">
    <location>
        <begin position="140"/>
        <end position="160"/>
    </location>
</feature>
<keyword evidence="4" id="KW-0472">Membrane</keyword>
<organism evidence="6 7">
    <name type="scientific">Novosphingobium fuchskuhlense</name>
    <dbReference type="NCBI Taxonomy" id="1117702"/>
    <lineage>
        <taxon>Bacteria</taxon>
        <taxon>Pseudomonadati</taxon>
        <taxon>Pseudomonadota</taxon>
        <taxon>Alphaproteobacteria</taxon>
        <taxon>Sphingomonadales</taxon>
        <taxon>Sphingomonadaceae</taxon>
        <taxon>Novosphingobium</taxon>
    </lineage>
</organism>
<dbReference type="Proteomes" id="UP000058012">
    <property type="component" value="Unassembled WGS sequence"/>
</dbReference>
<evidence type="ECO:0000256" key="2">
    <source>
        <dbReference type="ARBA" id="ARBA00023125"/>
    </source>
</evidence>
<keyword evidence="7" id="KW-1185">Reference proteome</keyword>
<dbReference type="AlphaFoldDB" id="A0A124JWN2"/>
<accession>A0A124JWN2</accession>
<feature type="transmembrane region" description="Helical" evidence="4">
    <location>
        <begin position="24"/>
        <end position="42"/>
    </location>
</feature>
<dbReference type="InterPro" id="IPR018060">
    <property type="entry name" value="HTH_AraC"/>
</dbReference>
<dbReference type="InterPro" id="IPR020449">
    <property type="entry name" value="Tscrpt_reg_AraC-type_HTH"/>
</dbReference>
<dbReference type="InterPro" id="IPR009057">
    <property type="entry name" value="Homeodomain-like_sf"/>
</dbReference>
<dbReference type="EMBL" id="LLZS01000001">
    <property type="protein sequence ID" value="KUR73502.1"/>
    <property type="molecule type" value="Genomic_DNA"/>
</dbReference>
<feature type="transmembrane region" description="Helical" evidence="4">
    <location>
        <begin position="49"/>
        <end position="67"/>
    </location>
</feature>
<dbReference type="PROSITE" id="PS01124">
    <property type="entry name" value="HTH_ARAC_FAMILY_2"/>
    <property type="match status" value="1"/>
</dbReference>
<reference evidence="6 7" key="1">
    <citation type="submission" date="2015-10" db="EMBL/GenBank/DDBJ databases">
        <title>Draft genome sequence of Novosphingobium fuchskuhlense DSM 25065 isolated from a surface water sample of the southwest basin of Lake Grosse Fuchskuhle.</title>
        <authorList>
            <person name="Ruckert C."/>
            <person name="Winkler A."/>
            <person name="Glaeser J."/>
            <person name="Grossart H.-P."/>
            <person name="Kalinowski J."/>
            <person name="Glaeser S."/>
        </authorList>
    </citation>
    <scope>NUCLEOTIDE SEQUENCE [LARGE SCALE GENOMIC DNA]</scope>
    <source>
        <strain evidence="6 7">FNE08-7</strain>
    </source>
</reference>
<dbReference type="SMART" id="SM00342">
    <property type="entry name" value="HTH_ARAC"/>
    <property type="match status" value="1"/>
</dbReference>
<comment type="caution">
    <text evidence="6">The sequence shown here is derived from an EMBL/GenBank/DDBJ whole genome shotgun (WGS) entry which is preliminary data.</text>
</comment>
<dbReference type="PANTHER" id="PTHR43280">
    <property type="entry name" value="ARAC-FAMILY TRANSCRIPTIONAL REGULATOR"/>
    <property type="match status" value="1"/>
</dbReference>
<evidence type="ECO:0000259" key="5">
    <source>
        <dbReference type="PROSITE" id="PS01124"/>
    </source>
</evidence>
<keyword evidence="4" id="KW-1133">Transmembrane helix</keyword>
<feature type="transmembrane region" description="Helical" evidence="4">
    <location>
        <begin position="172"/>
        <end position="196"/>
    </location>
</feature>
<dbReference type="Gene3D" id="1.10.10.60">
    <property type="entry name" value="Homeodomain-like"/>
    <property type="match status" value="1"/>
</dbReference>